<proteinExistence type="predicted"/>
<feature type="region of interest" description="Disordered" evidence="1">
    <location>
        <begin position="22"/>
        <end position="79"/>
    </location>
</feature>
<keyword evidence="3" id="KW-1185">Reference proteome</keyword>
<dbReference type="Proteomes" id="UP000028990">
    <property type="component" value="Unassembled WGS sequence"/>
</dbReference>
<reference evidence="2 3" key="1">
    <citation type="submission" date="2013-11" db="EMBL/GenBank/DDBJ databases">
        <title>The Damaraland mole rat (Fukomys damarensis) genome and evolution of African mole rats.</title>
        <authorList>
            <person name="Gladyshev V.N."/>
            <person name="Fang X."/>
        </authorList>
    </citation>
    <scope>NUCLEOTIDE SEQUENCE [LARGE SCALE GENOMIC DNA]</scope>
    <source>
        <tissue evidence="2">Liver</tissue>
    </source>
</reference>
<evidence type="ECO:0000256" key="1">
    <source>
        <dbReference type="SAM" id="MobiDB-lite"/>
    </source>
</evidence>
<accession>A0A091D6Q8</accession>
<feature type="compositionally biased region" description="Basic and acidic residues" evidence="1">
    <location>
        <begin position="57"/>
        <end position="72"/>
    </location>
</feature>
<sequence length="175" mass="19586">METEWMGGAQLKSEYGCTREEELLNSAGGSEVGSGWDEPWRGGGCWGAEEETPAGRVSEEAKEDHDPRESPRDANAMVRCQEDVLSMGKEERGRGRGVERAVSGRCLEDWGAGVEERPRRAGEKAEFGNLTTESVWTHFLDGVRKCKDSIKNITRTTTHSSHVNGTFRRLRNKEW</sequence>
<organism evidence="2 3">
    <name type="scientific">Fukomys damarensis</name>
    <name type="common">Damaraland mole rat</name>
    <name type="synonym">Cryptomys damarensis</name>
    <dbReference type="NCBI Taxonomy" id="885580"/>
    <lineage>
        <taxon>Eukaryota</taxon>
        <taxon>Metazoa</taxon>
        <taxon>Chordata</taxon>
        <taxon>Craniata</taxon>
        <taxon>Vertebrata</taxon>
        <taxon>Euteleostomi</taxon>
        <taxon>Mammalia</taxon>
        <taxon>Eutheria</taxon>
        <taxon>Euarchontoglires</taxon>
        <taxon>Glires</taxon>
        <taxon>Rodentia</taxon>
        <taxon>Hystricomorpha</taxon>
        <taxon>Bathyergidae</taxon>
        <taxon>Fukomys</taxon>
    </lineage>
</organism>
<name>A0A091D6Q8_FUKDA</name>
<gene>
    <name evidence="2" type="ORF">H920_10799</name>
</gene>
<dbReference type="AlphaFoldDB" id="A0A091D6Q8"/>
<evidence type="ECO:0000313" key="3">
    <source>
        <dbReference type="Proteomes" id="UP000028990"/>
    </source>
</evidence>
<evidence type="ECO:0000313" key="2">
    <source>
        <dbReference type="EMBL" id="KFO27784.1"/>
    </source>
</evidence>
<dbReference type="EMBL" id="KN122859">
    <property type="protein sequence ID" value="KFO27784.1"/>
    <property type="molecule type" value="Genomic_DNA"/>
</dbReference>
<protein>
    <submittedName>
        <fullName evidence="2">Uncharacterized protein</fullName>
    </submittedName>
</protein>